<evidence type="ECO:0000256" key="3">
    <source>
        <dbReference type="ARBA" id="ARBA00023163"/>
    </source>
</evidence>
<dbReference type="RefSeq" id="WP_206853861.1">
    <property type="nucleotide sequence ID" value="NZ_CP147250.1"/>
</dbReference>
<dbReference type="Pfam" id="PF00072">
    <property type="entry name" value="Response_reg"/>
    <property type="match status" value="1"/>
</dbReference>
<organism evidence="7 8">
    <name type="scientific">Candidatus Enterococcus mangumiae</name>
    <dbReference type="NCBI Taxonomy" id="2230878"/>
    <lineage>
        <taxon>Bacteria</taxon>
        <taxon>Bacillati</taxon>
        <taxon>Bacillota</taxon>
        <taxon>Bacilli</taxon>
        <taxon>Lactobacillales</taxon>
        <taxon>Enterococcaceae</taxon>
        <taxon>Enterococcus</taxon>
    </lineage>
</organism>
<dbReference type="InterPro" id="IPR009057">
    <property type="entry name" value="Homeodomain-like_sf"/>
</dbReference>
<dbReference type="PANTHER" id="PTHR43280">
    <property type="entry name" value="ARAC-FAMILY TRANSCRIPTIONAL REGULATOR"/>
    <property type="match status" value="1"/>
</dbReference>
<evidence type="ECO:0000256" key="1">
    <source>
        <dbReference type="ARBA" id="ARBA00023015"/>
    </source>
</evidence>
<dbReference type="InterPro" id="IPR001789">
    <property type="entry name" value="Sig_transdc_resp-reg_receiver"/>
</dbReference>
<evidence type="ECO:0000313" key="7">
    <source>
        <dbReference type="EMBL" id="WYJ79329.1"/>
    </source>
</evidence>
<dbReference type="InterPro" id="IPR011006">
    <property type="entry name" value="CheY-like_superfamily"/>
</dbReference>
<feature type="domain" description="HTH araC/xylS-type" evidence="5">
    <location>
        <begin position="379"/>
        <end position="477"/>
    </location>
</feature>
<accession>A0ABZ2SZA7</accession>
<dbReference type="CDD" id="cd17536">
    <property type="entry name" value="REC_YesN-like"/>
    <property type="match status" value="1"/>
</dbReference>
<gene>
    <name evidence="7" type="ORF">DOK79_000841</name>
</gene>
<dbReference type="PANTHER" id="PTHR43280:SF2">
    <property type="entry name" value="HTH-TYPE TRANSCRIPTIONAL REGULATOR EXSA"/>
    <property type="match status" value="1"/>
</dbReference>
<reference evidence="7 8" key="1">
    <citation type="submission" date="2024-03" db="EMBL/GenBank/DDBJ databases">
        <title>The Genome Sequence of Enterococcus sp. DIV1094.</title>
        <authorList>
            <consortium name="The Broad Institute Genomics Platform"/>
            <consortium name="The Broad Institute Microbial Omics Core"/>
            <consortium name="The Broad Institute Genomic Center for Infectious Diseases"/>
            <person name="Earl A."/>
            <person name="Manson A."/>
            <person name="Gilmore M."/>
            <person name="Schwartman J."/>
            <person name="Shea T."/>
            <person name="Abouelleil A."/>
            <person name="Cao P."/>
            <person name="Chapman S."/>
            <person name="Cusick C."/>
            <person name="Young S."/>
            <person name="Neafsey D."/>
            <person name="Nusbaum C."/>
            <person name="Birren B."/>
        </authorList>
    </citation>
    <scope>NUCLEOTIDE SEQUENCE [LARGE SCALE GENOMIC DNA]</scope>
    <source>
        <strain evidence="7 8">DIV1094</strain>
    </source>
</reference>
<feature type="modified residue" description="4-aspartylphosphate" evidence="4">
    <location>
        <position position="55"/>
    </location>
</feature>
<keyword evidence="8" id="KW-1185">Reference proteome</keyword>
<keyword evidence="4" id="KW-0597">Phosphoprotein</keyword>
<dbReference type="PROSITE" id="PS00041">
    <property type="entry name" value="HTH_ARAC_FAMILY_1"/>
    <property type="match status" value="1"/>
</dbReference>
<sequence length="487" mass="57375">MYNVLLIDDEYMILAGLKKIIDWNSLGFEVVATAENAMEGLSILEKQPIDFVLTDVTMPEMNGLEFIEVAQKQYPHFEFMILSGYQEFDYLKSGIQLGAVNYLMKPVNKTELITSLETVKKRLDHQYEQKNQQEIFQEILFSQWLNEELDEPSEEELLEKLGSKQRRILLVQLPREAEKTVKEWLVKTKEPYYYQRNYGKLLLYVLLLEEQTVAGFCRLVETCFSEQEWLISIGEETKEVEKIPESFHQAKDNLQLHQFYGEQKQQIIYADQHVANEQVIDFSNFNRVLQSGQLEAAQKMVTDFFEQFQRAVMTPEDIRHLSFLLFMDIQREFVRLEDDEYLHGIQQINQAKSVQDLHHLLLALLKEQQNQKKYSLNVEKVLGILHEHYHEPLTLKEVSEDLHLNVMYLGQLFKKETKKSFSSYLNHLRMEQAKWLLLHSNQNINEISNEIGYNNTTYFSKLFKKIVGQSPTEYRENQGKSEGVLSK</sequence>
<dbReference type="EMBL" id="CP147250">
    <property type="protein sequence ID" value="WYJ79329.1"/>
    <property type="molecule type" value="Genomic_DNA"/>
</dbReference>
<dbReference type="PRINTS" id="PR00032">
    <property type="entry name" value="HTHARAC"/>
</dbReference>
<dbReference type="SMART" id="SM00448">
    <property type="entry name" value="REC"/>
    <property type="match status" value="1"/>
</dbReference>
<dbReference type="PROSITE" id="PS01124">
    <property type="entry name" value="HTH_ARAC_FAMILY_2"/>
    <property type="match status" value="1"/>
</dbReference>
<name>A0ABZ2SZA7_9ENTE</name>
<dbReference type="SUPFAM" id="SSF52172">
    <property type="entry name" value="CheY-like"/>
    <property type="match status" value="1"/>
</dbReference>
<keyword evidence="2" id="KW-0238">DNA-binding</keyword>
<evidence type="ECO:0000313" key="8">
    <source>
        <dbReference type="Proteomes" id="UP000664360"/>
    </source>
</evidence>
<feature type="domain" description="Response regulatory" evidence="6">
    <location>
        <begin position="3"/>
        <end position="120"/>
    </location>
</feature>
<evidence type="ECO:0000259" key="6">
    <source>
        <dbReference type="PROSITE" id="PS50110"/>
    </source>
</evidence>
<evidence type="ECO:0000259" key="5">
    <source>
        <dbReference type="PROSITE" id="PS01124"/>
    </source>
</evidence>
<dbReference type="InterPro" id="IPR018062">
    <property type="entry name" value="HTH_AraC-typ_CS"/>
</dbReference>
<dbReference type="SMART" id="SM00342">
    <property type="entry name" value="HTH_ARAC"/>
    <property type="match status" value="1"/>
</dbReference>
<keyword evidence="1" id="KW-0805">Transcription regulation</keyword>
<keyword evidence="3" id="KW-0804">Transcription</keyword>
<dbReference type="Gene3D" id="1.10.10.60">
    <property type="entry name" value="Homeodomain-like"/>
    <property type="match status" value="2"/>
</dbReference>
<dbReference type="Gene3D" id="3.40.50.2300">
    <property type="match status" value="1"/>
</dbReference>
<evidence type="ECO:0000256" key="2">
    <source>
        <dbReference type="ARBA" id="ARBA00023125"/>
    </source>
</evidence>
<dbReference type="Proteomes" id="UP000664360">
    <property type="component" value="Chromosome"/>
</dbReference>
<dbReference type="PROSITE" id="PS50110">
    <property type="entry name" value="RESPONSE_REGULATORY"/>
    <property type="match status" value="1"/>
</dbReference>
<dbReference type="SUPFAM" id="SSF46689">
    <property type="entry name" value="Homeodomain-like"/>
    <property type="match status" value="2"/>
</dbReference>
<protein>
    <submittedName>
        <fullName evidence="7">AraC family transcriptional regulator</fullName>
    </submittedName>
</protein>
<dbReference type="Pfam" id="PF12833">
    <property type="entry name" value="HTH_18"/>
    <property type="match status" value="1"/>
</dbReference>
<dbReference type="InterPro" id="IPR020449">
    <property type="entry name" value="Tscrpt_reg_AraC-type_HTH"/>
</dbReference>
<proteinExistence type="predicted"/>
<evidence type="ECO:0000256" key="4">
    <source>
        <dbReference type="PROSITE-ProRule" id="PRU00169"/>
    </source>
</evidence>
<dbReference type="InterPro" id="IPR018060">
    <property type="entry name" value="HTH_AraC"/>
</dbReference>